<dbReference type="PANTHER" id="PTHR43732">
    <property type="entry name" value="RIBOSE 5-PHOSPHATE ISOMERASE-RELATED"/>
    <property type="match status" value="1"/>
</dbReference>
<protein>
    <submittedName>
        <fullName evidence="4">Ribose 5-phosphate isomerase B</fullName>
    </submittedName>
</protein>
<dbReference type="InterPro" id="IPR004785">
    <property type="entry name" value="RpiB"/>
</dbReference>
<evidence type="ECO:0000256" key="1">
    <source>
        <dbReference type="ARBA" id="ARBA00008754"/>
    </source>
</evidence>
<dbReference type="AlphaFoldDB" id="A0A1I3F9B8"/>
<evidence type="ECO:0000313" key="4">
    <source>
        <dbReference type="EMBL" id="SFI07789.1"/>
    </source>
</evidence>
<dbReference type="GO" id="GO:0005975">
    <property type="term" value="P:carbohydrate metabolic process"/>
    <property type="evidence" value="ECO:0007669"/>
    <property type="project" value="InterPro"/>
</dbReference>
<gene>
    <name evidence="4" type="ORF">SAMN05421753_105137</name>
</gene>
<dbReference type="GO" id="GO:0016861">
    <property type="term" value="F:intramolecular oxidoreductase activity, interconverting aldoses and ketoses"/>
    <property type="evidence" value="ECO:0007669"/>
    <property type="project" value="UniProtKB-ARBA"/>
</dbReference>
<proteinExistence type="inferred from homology"/>
<feature type="active site" description="Proton acceptor" evidence="3">
    <location>
        <position position="65"/>
    </location>
</feature>
<name>A0A1I3F9B8_9PLAN</name>
<evidence type="ECO:0000256" key="3">
    <source>
        <dbReference type="PIRSR" id="PIRSR005384-1"/>
    </source>
</evidence>
<dbReference type="Proteomes" id="UP000199518">
    <property type="component" value="Unassembled WGS sequence"/>
</dbReference>
<dbReference type="OrthoDB" id="1778624at2"/>
<dbReference type="RefSeq" id="WP_092049049.1">
    <property type="nucleotide sequence ID" value="NZ_FOQD01000005.1"/>
</dbReference>
<comment type="similarity">
    <text evidence="1">Belongs to the LacAB/RpiB family.</text>
</comment>
<dbReference type="EMBL" id="FOQD01000005">
    <property type="protein sequence ID" value="SFI07789.1"/>
    <property type="molecule type" value="Genomic_DNA"/>
</dbReference>
<dbReference type="InterPro" id="IPR051812">
    <property type="entry name" value="SPI_LacAB/RpiB"/>
</dbReference>
<dbReference type="PANTHER" id="PTHR43732:SF1">
    <property type="entry name" value="RIBOSE 5-PHOSPHATE ISOMERASE"/>
    <property type="match status" value="1"/>
</dbReference>
<dbReference type="Pfam" id="PF02502">
    <property type="entry name" value="LacAB_rpiB"/>
    <property type="match status" value="1"/>
</dbReference>
<dbReference type="InterPro" id="IPR003500">
    <property type="entry name" value="RpiB_LacA_LacB"/>
</dbReference>
<evidence type="ECO:0000313" key="5">
    <source>
        <dbReference type="Proteomes" id="UP000199518"/>
    </source>
</evidence>
<dbReference type="NCBIfam" id="TIGR00689">
    <property type="entry name" value="rpiB_lacA_lacB"/>
    <property type="match status" value="1"/>
</dbReference>
<dbReference type="STRING" id="1576369.SAMN05421753_105137"/>
<dbReference type="Gene3D" id="3.40.1400.10">
    <property type="entry name" value="Sugar-phosphate isomerase, RpiB/LacA/LacB"/>
    <property type="match status" value="1"/>
</dbReference>
<dbReference type="InterPro" id="IPR036569">
    <property type="entry name" value="RpiB_LacA_LacB_sf"/>
</dbReference>
<dbReference type="SUPFAM" id="SSF89623">
    <property type="entry name" value="Ribose/Galactose isomerase RpiB/AlsB"/>
    <property type="match status" value="1"/>
</dbReference>
<keyword evidence="2 4" id="KW-0413">Isomerase</keyword>
<keyword evidence="5" id="KW-1185">Reference proteome</keyword>
<organism evidence="4 5">
    <name type="scientific">Planctomicrobium piriforme</name>
    <dbReference type="NCBI Taxonomy" id="1576369"/>
    <lineage>
        <taxon>Bacteria</taxon>
        <taxon>Pseudomonadati</taxon>
        <taxon>Planctomycetota</taxon>
        <taxon>Planctomycetia</taxon>
        <taxon>Planctomycetales</taxon>
        <taxon>Planctomycetaceae</taxon>
        <taxon>Planctomicrobium</taxon>
    </lineage>
</organism>
<dbReference type="PIRSF" id="PIRSF005384">
    <property type="entry name" value="RpiB_LacA_B"/>
    <property type="match status" value="1"/>
</dbReference>
<feature type="active site" description="Proton donor" evidence="3">
    <location>
        <position position="98"/>
    </location>
</feature>
<accession>A0A1I3F9B8</accession>
<sequence>MRVAIASDHRGVRVKSQIMTQVKELGHVGLDFGPAEAKSVDYPDYAFKVSEAVSTGEVDRGILICGTGMGMCIAANKFAGVRAVTCHDDVTAEYSRRHNNANVMCLSADMLGDRLLGRIVEIWLRTEFEGGRHQRRLEKIAKFEETHGATSHLLNGAGCCNGDAAVEPAAAAPTT</sequence>
<reference evidence="5" key="1">
    <citation type="submission" date="2016-10" db="EMBL/GenBank/DDBJ databases">
        <authorList>
            <person name="Varghese N."/>
            <person name="Submissions S."/>
        </authorList>
    </citation>
    <scope>NUCLEOTIDE SEQUENCE [LARGE SCALE GENOMIC DNA]</scope>
    <source>
        <strain evidence="5">DSM 26348</strain>
    </source>
</reference>
<dbReference type="NCBIfam" id="NF004051">
    <property type="entry name" value="PRK05571.1"/>
    <property type="match status" value="1"/>
</dbReference>
<dbReference type="NCBIfam" id="TIGR01120">
    <property type="entry name" value="rpiB"/>
    <property type="match status" value="1"/>
</dbReference>
<evidence type="ECO:0000256" key="2">
    <source>
        <dbReference type="ARBA" id="ARBA00023235"/>
    </source>
</evidence>